<evidence type="ECO:0000313" key="1">
    <source>
        <dbReference type="EMBL" id="KAI4838271.1"/>
    </source>
</evidence>
<dbReference type="Proteomes" id="UP001056978">
    <property type="component" value="Chromosome 9"/>
</dbReference>
<reference evidence="1" key="1">
    <citation type="submission" date="2022-06" db="EMBL/GenBank/DDBJ databases">
        <title>The First Complete Genome of the Simian Malaria Parasite Plasmodium brasilianum.</title>
        <authorList>
            <person name="Bajic M."/>
            <person name="Ravishankar S."/>
        </authorList>
    </citation>
    <scope>NUCLEOTIDE SEQUENCE</scope>
    <source>
        <strain evidence="1">Bolivian I</strain>
    </source>
</reference>
<dbReference type="EMBL" id="CM043777">
    <property type="protein sequence ID" value="KAI4838271.1"/>
    <property type="molecule type" value="Genomic_DNA"/>
</dbReference>
<name>A0ACB9Y9S4_PLABR</name>
<sequence length="405" mass="45918">MLKNYALYVTLFSHLVTCFSGNQTLNGHKTTLIGNVKSNIPLKVSIIGSGSWGTVISKIVSENTQNSKIFHPLVRIYVNEEIVDNEKLSSIINEKKENVKYMKGMKLPDNIVAVSDMKDVIEDADLLVFVVPHQYLENILNEITKNKNLKKQAKAISLMKGIQINNSKPMLLSDIIQKKLNIECSALSGSNIAEKKKHNNYLYQELSRENFSESTIGFENIETVEIWQELFDRTYFKINCIQDKPGVETCGALKNVVALGVGFLDAFMNSYNTKSAIIRIGLDEMKKFAKLFFPDVLDDTFLDSCGLADLITTCLGGRNLKCAREFVIRNGKDSWERIEVELLNGQKLQGIYTAKEVYNVLEQHKLKKEFPLFSAIYEIAFGHKNPSTIIDVLSTKKLRHIKYKK</sequence>
<comment type="caution">
    <text evidence="1">The sequence shown here is derived from an EMBL/GenBank/DDBJ whole genome shotgun (WGS) entry which is preliminary data.</text>
</comment>
<protein>
    <submittedName>
        <fullName evidence="1">Glycerol-3-phosphate dehydrogenase</fullName>
    </submittedName>
</protein>
<organism evidence="1 2">
    <name type="scientific">Plasmodium brasilianum</name>
    <dbReference type="NCBI Taxonomy" id="5824"/>
    <lineage>
        <taxon>Eukaryota</taxon>
        <taxon>Sar</taxon>
        <taxon>Alveolata</taxon>
        <taxon>Apicomplexa</taxon>
        <taxon>Aconoidasida</taxon>
        <taxon>Haemosporida</taxon>
        <taxon>Plasmodiidae</taxon>
        <taxon>Plasmodium</taxon>
        <taxon>Plasmodium (Plasmodium)</taxon>
    </lineage>
</organism>
<accession>A0ACB9Y9S4</accession>
<proteinExistence type="predicted"/>
<evidence type="ECO:0000313" key="2">
    <source>
        <dbReference type="Proteomes" id="UP001056978"/>
    </source>
</evidence>
<gene>
    <name evidence="1" type="ORF">MKS88_002745</name>
</gene>
<keyword evidence="2" id="KW-1185">Reference proteome</keyword>